<keyword evidence="1" id="KW-1133">Transmembrane helix</keyword>
<name>A0A1W9NZE4_UNCC3</name>
<dbReference type="EMBL" id="MZGJ01000004">
    <property type="protein sequence ID" value="OQX51372.1"/>
    <property type="molecule type" value="Genomic_DNA"/>
</dbReference>
<keyword evidence="1" id="KW-0472">Membrane</keyword>
<accession>A0A1W9NZE4</accession>
<evidence type="ECO:0000256" key="1">
    <source>
        <dbReference type="SAM" id="Phobius"/>
    </source>
</evidence>
<comment type="caution">
    <text evidence="2">The sequence shown here is derived from an EMBL/GenBank/DDBJ whole genome shotgun (WGS) entry which is preliminary data.</text>
</comment>
<feature type="transmembrane region" description="Helical" evidence="1">
    <location>
        <begin position="12"/>
        <end position="33"/>
    </location>
</feature>
<dbReference type="AlphaFoldDB" id="A0A1W9NZE4"/>
<protein>
    <submittedName>
        <fullName evidence="2">Uncharacterized protein</fullName>
    </submittedName>
</protein>
<organism evidence="2 3">
    <name type="scientific">candidate division CPR3 bacterium 4484_211</name>
    <dbReference type="NCBI Taxonomy" id="1968527"/>
    <lineage>
        <taxon>Bacteria</taxon>
        <taxon>Bacteria division CPR3</taxon>
    </lineage>
</organism>
<proteinExistence type="predicted"/>
<keyword evidence="1" id="KW-0812">Transmembrane</keyword>
<gene>
    <name evidence="2" type="ORF">B5M47_00760</name>
</gene>
<dbReference type="STRING" id="1968527.B5M47_00760"/>
<evidence type="ECO:0000313" key="3">
    <source>
        <dbReference type="Proteomes" id="UP000192520"/>
    </source>
</evidence>
<reference evidence="3" key="1">
    <citation type="submission" date="2017-03" db="EMBL/GenBank/DDBJ databases">
        <title>Novel pathways for hydrocarbon cycling and metabolic interdependencies in hydrothermal sediment communities.</title>
        <authorList>
            <person name="Dombrowski N."/>
            <person name="Seitz K."/>
            <person name="Teske A."/>
            <person name="Baker B."/>
        </authorList>
    </citation>
    <scope>NUCLEOTIDE SEQUENCE [LARGE SCALE GENOMIC DNA]</scope>
</reference>
<evidence type="ECO:0000313" key="2">
    <source>
        <dbReference type="EMBL" id="OQX51372.1"/>
    </source>
</evidence>
<sequence>MRTFRFKQSPKLLLFFCVFTMVVVIFFIVYPWVKEIVSMRADMVKERALLEQKLIPKEKALQSLNEEDLDKMILQLEEALPSFPYEVTALSVLESIAVASGVNLGGLNAAVAGTGSVAGVDAVVVPLLADADRSHLVAFLKNLDRAKRVLALEQISLETDGAVLHMTAQALAPYCEVPGELGRVEDPLPQLTAADEEVLNKVSQLNLYGVSLSREGQQVPAGKENPF</sequence>
<dbReference type="Proteomes" id="UP000192520">
    <property type="component" value="Unassembled WGS sequence"/>
</dbReference>